<dbReference type="InterPro" id="IPR022903">
    <property type="entry name" value="GcvT_bac"/>
</dbReference>
<evidence type="ECO:0000259" key="9">
    <source>
        <dbReference type="Pfam" id="PF08669"/>
    </source>
</evidence>
<dbReference type="Gene3D" id="3.30.1360.120">
    <property type="entry name" value="Probable tRNA modification gtpase trme, domain 1"/>
    <property type="match status" value="1"/>
</dbReference>
<evidence type="ECO:0000313" key="11">
    <source>
        <dbReference type="Proteomes" id="UP001157733"/>
    </source>
</evidence>
<evidence type="ECO:0000313" key="10">
    <source>
        <dbReference type="EMBL" id="CAI2717430.1"/>
    </source>
</evidence>
<dbReference type="InterPro" id="IPR006223">
    <property type="entry name" value="GcvT"/>
</dbReference>
<dbReference type="PANTHER" id="PTHR43757">
    <property type="entry name" value="AMINOMETHYLTRANSFERASE"/>
    <property type="match status" value="1"/>
</dbReference>
<proteinExistence type="inferred from homology"/>
<dbReference type="InterPro" id="IPR013977">
    <property type="entry name" value="GcvT_C"/>
</dbReference>
<dbReference type="Gene3D" id="4.10.1250.10">
    <property type="entry name" value="Aminomethyltransferase fragment"/>
    <property type="match status" value="1"/>
</dbReference>
<dbReference type="GO" id="GO:0004047">
    <property type="term" value="F:aminomethyltransferase activity"/>
    <property type="evidence" value="ECO:0007669"/>
    <property type="project" value="UniProtKB-EC"/>
</dbReference>
<dbReference type="EC" id="2.1.2.10" evidence="2 7"/>
<protein>
    <recommendedName>
        <fullName evidence="2 7">Aminomethyltransferase</fullName>
        <ecNumber evidence="2 7">2.1.2.10</ecNumber>
    </recommendedName>
    <alternativeName>
        <fullName evidence="5 7">Glycine cleavage system T protein</fullName>
    </alternativeName>
</protein>
<evidence type="ECO:0000256" key="5">
    <source>
        <dbReference type="ARBA" id="ARBA00031395"/>
    </source>
</evidence>
<dbReference type="NCBIfam" id="TIGR00528">
    <property type="entry name" value="gcvT"/>
    <property type="match status" value="1"/>
</dbReference>
<name>A0ABM9HBD2_9BACT</name>
<evidence type="ECO:0000256" key="4">
    <source>
        <dbReference type="ARBA" id="ARBA00022679"/>
    </source>
</evidence>
<dbReference type="PIRSF" id="PIRSF006487">
    <property type="entry name" value="GcvT"/>
    <property type="match status" value="1"/>
</dbReference>
<accession>A0ABM9HBD2</accession>
<evidence type="ECO:0000256" key="3">
    <source>
        <dbReference type="ARBA" id="ARBA00022576"/>
    </source>
</evidence>
<dbReference type="InterPro" id="IPR027266">
    <property type="entry name" value="TrmE/GcvT-like"/>
</dbReference>
<dbReference type="NCBIfam" id="NF001567">
    <property type="entry name" value="PRK00389.1"/>
    <property type="match status" value="1"/>
</dbReference>
<dbReference type="Pfam" id="PF08669">
    <property type="entry name" value="GCV_T_C"/>
    <property type="match status" value="1"/>
</dbReference>
<comment type="subunit">
    <text evidence="7">The glycine cleavage system is composed of four proteins: P, T, L and H.</text>
</comment>
<dbReference type="SUPFAM" id="SSF103025">
    <property type="entry name" value="Folate-binding domain"/>
    <property type="match status" value="1"/>
</dbReference>
<evidence type="ECO:0000256" key="2">
    <source>
        <dbReference type="ARBA" id="ARBA00012616"/>
    </source>
</evidence>
<comment type="function">
    <text evidence="7">The glycine cleavage system catalyzes the degradation of glycine.</text>
</comment>
<dbReference type="InterPro" id="IPR029043">
    <property type="entry name" value="GcvT/YgfZ_C"/>
</dbReference>
<dbReference type="Gene3D" id="3.30.70.1400">
    <property type="entry name" value="Aminomethyltransferase beta-barrel domains"/>
    <property type="match status" value="1"/>
</dbReference>
<dbReference type="RefSeq" id="WP_282010371.1">
    <property type="nucleotide sequence ID" value="NZ_OX336137.1"/>
</dbReference>
<keyword evidence="11" id="KW-1185">Reference proteome</keyword>
<dbReference type="EMBL" id="OX336137">
    <property type="protein sequence ID" value="CAI2717430.1"/>
    <property type="molecule type" value="Genomic_DNA"/>
</dbReference>
<dbReference type="Gene3D" id="2.40.30.110">
    <property type="entry name" value="Aminomethyltransferase beta-barrel domains"/>
    <property type="match status" value="1"/>
</dbReference>
<dbReference type="SUPFAM" id="SSF101790">
    <property type="entry name" value="Aminomethyltransferase beta-barrel domain"/>
    <property type="match status" value="1"/>
</dbReference>
<sequence>MSVNTPLKTTPLHAIHVQLGARMVPFAGWDMPIQYKGVMEEHRAVRDGVGIFDVSHMGEIDVKGPQAKAFLQHLVTNDVEKMTDGAILYSLMCYENGGVVDDLLIHRFDDDHYFLCVNASNTDKDFDWVEQQAKAFDVAVENTSDSTAQFAVQGRHAEALLKPMLDIPVGDIAYYTFQQGKIEGADCIISRTGYTGEDGFELYLSTEDAVAVYEKIMAAGKQYDIQPIGLGARDTLRIEMGYPLYGQEIDADHNPLEARLGFVIKLKKEAAFNGKEVLKKQKQAGLTRKLVAIKMMERGVPRSHYPILKEGEAVGEVTSGTYSPSLNTGVALCYVPTGLAEVGNRVEVSIRNQAVPAEIIPLPMVPSNVKKK</sequence>
<gene>
    <name evidence="7 10" type="primary">gcvT</name>
    <name evidence="10" type="ORF">NSPWAT_0571</name>
</gene>
<dbReference type="Pfam" id="PF01571">
    <property type="entry name" value="GCV_T"/>
    <property type="match status" value="1"/>
</dbReference>
<feature type="domain" description="GCVT N-terminal" evidence="8">
    <location>
        <begin position="12"/>
        <end position="268"/>
    </location>
</feature>
<feature type="domain" description="Aminomethyltransferase C-terminal" evidence="9">
    <location>
        <begin position="288"/>
        <end position="365"/>
    </location>
</feature>
<organism evidence="10 11">
    <name type="scientific">Nitrospina watsonii</name>
    <dbReference type="NCBI Taxonomy" id="1323948"/>
    <lineage>
        <taxon>Bacteria</taxon>
        <taxon>Pseudomonadati</taxon>
        <taxon>Nitrospinota/Tectimicrobiota group</taxon>
        <taxon>Nitrospinota</taxon>
        <taxon>Nitrospinia</taxon>
        <taxon>Nitrospinales</taxon>
        <taxon>Nitrospinaceae</taxon>
        <taxon>Nitrospina</taxon>
    </lineage>
</organism>
<comment type="similarity">
    <text evidence="1 7">Belongs to the GcvT family.</text>
</comment>
<reference evidence="10 11" key="1">
    <citation type="submission" date="2022-09" db="EMBL/GenBank/DDBJ databases">
        <authorList>
            <person name="Kop L."/>
        </authorList>
    </citation>
    <scope>NUCLEOTIDE SEQUENCE [LARGE SCALE GENOMIC DNA]</scope>
    <source>
        <strain evidence="10 11">347</strain>
    </source>
</reference>
<dbReference type="InterPro" id="IPR028896">
    <property type="entry name" value="GcvT/YgfZ/DmdA"/>
</dbReference>
<comment type="catalytic activity">
    <reaction evidence="6 7">
        <text>N(6)-[(R)-S(8)-aminomethyldihydrolipoyl]-L-lysyl-[protein] + (6S)-5,6,7,8-tetrahydrofolate = N(6)-[(R)-dihydrolipoyl]-L-lysyl-[protein] + (6R)-5,10-methylene-5,6,7,8-tetrahydrofolate + NH4(+)</text>
        <dbReference type="Rhea" id="RHEA:16945"/>
        <dbReference type="Rhea" id="RHEA-COMP:10475"/>
        <dbReference type="Rhea" id="RHEA-COMP:10492"/>
        <dbReference type="ChEBI" id="CHEBI:15636"/>
        <dbReference type="ChEBI" id="CHEBI:28938"/>
        <dbReference type="ChEBI" id="CHEBI:57453"/>
        <dbReference type="ChEBI" id="CHEBI:83100"/>
        <dbReference type="ChEBI" id="CHEBI:83143"/>
        <dbReference type="EC" id="2.1.2.10"/>
    </reaction>
</comment>
<keyword evidence="3 7" id="KW-0032">Aminotransferase</keyword>
<evidence type="ECO:0000256" key="6">
    <source>
        <dbReference type="ARBA" id="ARBA00047665"/>
    </source>
</evidence>
<dbReference type="HAMAP" id="MF_00259">
    <property type="entry name" value="GcvT"/>
    <property type="match status" value="1"/>
</dbReference>
<keyword evidence="4 7" id="KW-0808">Transferase</keyword>
<dbReference type="Proteomes" id="UP001157733">
    <property type="component" value="Chromosome"/>
</dbReference>
<dbReference type="InterPro" id="IPR006222">
    <property type="entry name" value="GCVT_N"/>
</dbReference>
<dbReference type="PANTHER" id="PTHR43757:SF2">
    <property type="entry name" value="AMINOMETHYLTRANSFERASE, MITOCHONDRIAL"/>
    <property type="match status" value="1"/>
</dbReference>
<evidence type="ECO:0000256" key="7">
    <source>
        <dbReference type="HAMAP-Rule" id="MF_00259"/>
    </source>
</evidence>
<evidence type="ECO:0000256" key="1">
    <source>
        <dbReference type="ARBA" id="ARBA00008609"/>
    </source>
</evidence>
<evidence type="ECO:0000259" key="8">
    <source>
        <dbReference type="Pfam" id="PF01571"/>
    </source>
</evidence>